<evidence type="ECO:0000313" key="2">
    <source>
        <dbReference type="EMBL" id="KAG6654981.1"/>
    </source>
</evidence>
<organism evidence="2 3">
    <name type="scientific">Carya illinoinensis</name>
    <name type="common">Pecan</name>
    <dbReference type="NCBI Taxonomy" id="32201"/>
    <lineage>
        <taxon>Eukaryota</taxon>
        <taxon>Viridiplantae</taxon>
        <taxon>Streptophyta</taxon>
        <taxon>Embryophyta</taxon>
        <taxon>Tracheophyta</taxon>
        <taxon>Spermatophyta</taxon>
        <taxon>Magnoliopsida</taxon>
        <taxon>eudicotyledons</taxon>
        <taxon>Gunneridae</taxon>
        <taxon>Pentapetalae</taxon>
        <taxon>rosids</taxon>
        <taxon>fabids</taxon>
        <taxon>Fagales</taxon>
        <taxon>Juglandaceae</taxon>
        <taxon>Carya</taxon>
    </lineage>
</organism>
<reference evidence="2" key="1">
    <citation type="submission" date="2020-12" db="EMBL/GenBank/DDBJ databases">
        <title>WGS assembly of Carya illinoinensis cv. Pawnee.</title>
        <authorList>
            <person name="Platts A."/>
            <person name="Shu S."/>
            <person name="Wright S."/>
            <person name="Barry K."/>
            <person name="Edger P."/>
            <person name="Pires J.C."/>
            <person name="Schmutz J."/>
        </authorList>
    </citation>
    <scope>NUCLEOTIDE SEQUENCE</scope>
    <source>
        <tissue evidence="2">Leaf</tissue>
    </source>
</reference>
<accession>A0A8T1QL43</accession>
<name>A0A8T1QL43_CARIL</name>
<dbReference type="EMBL" id="CM031813">
    <property type="protein sequence ID" value="KAG6654981.1"/>
    <property type="molecule type" value="Genomic_DNA"/>
</dbReference>
<gene>
    <name evidence="2" type="ORF">CIPAW_05G183500</name>
</gene>
<feature type="compositionally biased region" description="Low complexity" evidence="1">
    <location>
        <begin position="13"/>
        <end position="31"/>
    </location>
</feature>
<keyword evidence="3" id="KW-1185">Reference proteome</keyword>
<evidence type="ECO:0000313" key="3">
    <source>
        <dbReference type="Proteomes" id="UP000811609"/>
    </source>
</evidence>
<feature type="region of interest" description="Disordered" evidence="1">
    <location>
        <begin position="1"/>
        <end position="36"/>
    </location>
</feature>
<dbReference type="AlphaFoldDB" id="A0A8T1QL43"/>
<evidence type="ECO:0000256" key="1">
    <source>
        <dbReference type="SAM" id="MobiDB-lite"/>
    </source>
</evidence>
<dbReference type="Proteomes" id="UP000811609">
    <property type="component" value="Chromosome 5"/>
</dbReference>
<feature type="compositionally biased region" description="Basic residues" evidence="1">
    <location>
        <begin position="1"/>
        <end position="10"/>
    </location>
</feature>
<comment type="caution">
    <text evidence="2">The sequence shown here is derived from an EMBL/GenBank/DDBJ whole genome shotgun (WGS) entry which is preliminary data.</text>
</comment>
<protein>
    <submittedName>
        <fullName evidence="2">Uncharacterized protein</fullName>
    </submittedName>
</protein>
<proteinExistence type="predicted"/>
<sequence length="105" mass="11907">MASLHQRHRTMHLESSPSLSSPSTCDSLASLCPSPPSTRDSYICFTAHLLSNKSAFYAMEKTICTLWREVYKGLILALRTSSGFFHPYQMQEGRRFYSLLPMARA</sequence>